<gene>
    <name evidence="2" type="ORF">ACFQGP_00450</name>
</gene>
<dbReference type="InterPro" id="IPR010982">
    <property type="entry name" value="Lambda_DNA-bd_dom_sf"/>
</dbReference>
<reference evidence="3" key="1">
    <citation type="journal article" date="2019" name="Int. J. Syst. Evol. Microbiol.">
        <title>The Global Catalogue of Microorganisms (GCM) 10K type strain sequencing project: providing services to taxonomists for standard genome sequencing and annotation.</title>
        <authorList>
            <consortium name="The Broad Institute Genomics Platform"/>
            <consortium name="The Broad Institute Genome Sequencing Center for Infectious Disease"/>
            <person name="Wu L."/>
            <person name="Ma J."/>
        </authorList>
    </citation>
    <scope>NUCLEOTIDE SEQUENCE [LARGE SCALE GENOMIC DNA]</scope>
    <source>
        <strain evidence="3">CCM 8904</strain>
    </source>
</reference>
<dbReference type="PROSITE" id="PS50943">
    <property type="entry name" value="HTH_CROC1"/>
    <property type="match status" value="1"/>
</dbReference>
<proteinExistence type="predicted"/>
<evidence type="ECO:0000313" key="3">
    <source>
        <dbReference type="Proteomes" id="UP001596289"/>
    </source>
</evidence>
<dbReference type="InterPro" id="IPR001387">
    <property type="entry name" value="Cro/C1-type_HTH"/>
</dbReference>
<keyword evidence="3" id="KW-1185">Reference proteome</keyword>
<evidence type="ECO:0000259" key="1">
    <source>
        <dbReference type="PROSITE" id="PS50943"/>
    </source>
</evidence>
<comment type="caution">
    <text evidence="2">The sequence shown here is derived from an EMBL/GenBank/DDBJ whole genome shotgun (WGS) entry which is preliminary data.</text>
</comment>
<name>A0ABW1R826_9LACO</name>
<organism evidence="2 3">
    <name type="scientific">Loigolactobacillus jiayinensis</name>
    <dbReference type="NCBI Taxonomy" id="2486016"/>
    <lineage>
        <taxon>Bacteria</taxon>
        <taxon>Bacillati</taxon>
        <taxon>Bacillota</taxon>
        <taxon>Bacilli</taxon>
        <taxon>Lactobacillales</taxon>
        <taxon>Lactobacillaceae</taxon>
        <taxon>Loigolactobacillus</taxon>
    </lineage>
</organism>
<sequence>MAEVSGIEGLSRRQENILELAAQLVTLRERRGISRDDLVEKTNMTPAMIARVENLEYLLTLKTLSKMAAGLDLKLGWIDSATGQQSLAKVELPPTWKDENLAIDRVELTHAEDNLKRLQLSASDYLWVKPAPIQADVADLILEQAERPQIIASAIPLLQAELLQRRLTRMYQLQAR</sequence>
<dbReference type="RefSeq" id="WP_125552987.1">
    <property type="nucleotide sequence ID" value="NZ_JBHSSL010000004.1"/>
</dbReference>
<feature type="domain" description="HTH cro/C1-type" evidence="1">
    <location>
        <begin position="24"/>
        <end position="78"/>
    </location>
</feature>
<protein>
    <submittedName>
        <fullName evidence="2">Multiprotein-bridging factor 1 family protein</fullName>
    </submittedName>
</protein>
<dbReference type="SUPFAM" id="SSF47413">
    <property type="entry name" value="lambda repressor-like DNA-binding domains"/>
    <property type="match status" value="1"/>
</dbReference>
<dbReference type="CDD" id="cd00093">
    <property type="entry name" value="HTH_XRE"/>
    <property type="match status" value="1"/>
</dbReference>
<dbReference type="Pfam" id="PF01381">
    <property type="entry name" value="HTH_3"/>
    <property type="match status" value="1"/>
</dbReference>
<dbReference type="Proteomes" id="UP001596289">
    <property type="component" value="Unassembled WGS sequence"/>
</dbReference>
<dbReference type="Gene3D" id="1.10.260.40">
    <property type="entry name" value="lambda repressor-like DNA-binding domains"/>
    <property type="match status" value="1"/>
</dbReference>
<accession>A0ABW1R826</accession>
<dbReference type="EMBL" id="JBHSSL010000004">
    <property type="protein sequence ID" value="MFC6169058.1"/>
    <property type="molecule type" value="Genomic_DNA"/>
</dbReference>
<evidence type="ECO:0000313" key="2">
    <source>
        <dbReference type="EMBL" id="MFC6169058.1"/>
    </source>
</evidence>
<dbReference type="SMART" id="SM00530">
    <property type="entry name" value="HTH_XRE"/>
    <property type="match status" value="1"/>
</dbReference>